<feature type="domain" description="Tyrosinase copper-binding" evidence="3">
    <location>
        <begin position="58"/>
        <end position="75"/>
    </location>
</feature>
<sequence>MAQPRSRRNIDSLTPQELADYEHAFAKLKEISDADPASIDGLQYFTDLHNTMLGPCEHANDTFLPWHRAHLFLFEEALRRSDPPRTSNVTLPYWDWSALPSGVRYPKAFEDEDSVLHHPLRNDDPVCRTASAEDCTALPFPRAYLEQQVLSKAAWSTPDADQSSTTFGGHAGGQMDCQGQFGQGFGALEQPAHNTTHDGFVGGTMADPGSAAEDPIFFSFHCYIDLLWAQWQEQFQTDTDLDCRLCGLFTDREHAEENRFRVRDTLDPEAQLGYVYEYTPGEVAPPPPVADDALFPTHPALDVVPSARAEPALVRTLDFTVPHTGVEEAVLRLGDVHVTLPFSYGADVYITRPGEKLRTTDRTFRRRHLADVCYFWRAHHAHGDATHDITVDLGRALSALAASHAGEHWQVRVALTASGTGSGHDHDHGDGGGHGGGHAAAAATAAAAHPGSSMDFGDLTLRVR</sequence>
<feature type="region of interest" description="Disordered" evidence="2">
    <location>
        <begin position="418"/>
        <end position="447"/>
    </location>
</feature>
<gene>
    <name evidence="5" type="ORF">SAMN05660209_00770</name>
</gene>
<protein>
    <submittedName>
        <fullName evidence="5">Tyrosinase</fullName>
    </submittedName>
</protein>
<dbReference type="InterPro" id="IPR008922">
    <property type="entry name" value="Di-copper_centre_dom_sf"/>
</dbReference>
<dbReference type="EMBL" id="FNOT01000002">
    <property type="protein sequence ID" value="SDX58381.1"/>
    <property type="molecule type" value="Genomic_DNA"/>
</dbReference>
<dbReference type="STRING" id="1137993.SAMN05660209_00770"/>
<organism evidence="5 6">
    <name type="scientific">Geodermatophilus africanus</name>
    <dbReference type="NCBI Taxonomy" id="1137993"/>
    <lineage>
        <taxon>Bacteria</taxon>
        <taxon>Bacillati</taxon>
        <taxon>Actinomycetota</taxon>
        <taxon>Actinomycetes</taxon>
        <taxon>Geodermatophilales</taxon>
        <taxon>Geodermatophilaceae</taxon>
        <taxon>Geodermatophilus</taxon>
    </lineage>
</organism>
<dbReference type="PRINTS" id="PR00092">
    <property type="entry name" value="TYROSINASE"/>
</dbReference>
<evidence type="ECO:0000256" key="2">
    <source>
        <dbReference type="SAM" id="MobiDB-lite"/>
    </source>
</evidence>
<evidence type="ECO:0000313" key="5">
    <source>
        <dbReference type="EMBL" id="SDX58381.1"/>
    </source>
</evidence>
<dbReference type="RefSeq" id="WP_091151651.1">
    <property type="nucleotide sequence ID" value="NZ_FNOT01000002.1"/>
</dbReference>
<dbReference type="GO" id="GO:0046872">
    <property type="term" value="F:metal ion binding"/>
    <property type="evidence" value="ECO:0007669"/>
    <property type="project" value="UniProtKB-KW"/>
</dbReference>
<evidence type="ECO:0000259" key="4">
    <source>
        <dbReference type="PROSITE" id="PS00498"/>
    </source>
</evidence>
<proteinExistence type="predicted"/>
<evidence type="ECO:0000313" key="6">
    <source>
        <dbReference type="Proteomes" id="UP000198921"/>
    </source>
</evidence>
<accession>A0A1H3CW61</accession>
<dbReference type="AlphaFoldDB" id="A0A1H3CW61"/>
<dbReference type="Proteomes" id="UP000198921">
    <property type="component" value="Unassembled WGS sequence"/>
</dbReference>
<dbReference type="OrthoDB" id="2874181at2"/>
<dbReference type="Gene3D" id="1.10.1280.10">
    <property type="entry name" value="Di-copper center containing domain from catechol oxidase"/>
    <property type="match status" value="1"/>
</dbReference>
<dbReference type="PROSITE" id="PS00497">
    <property type="entry name" value="TYROSINASE_1"/>
    <property type="match status" value="1"/>
</dbReference>
<feature type="domain" description="Tyrosinase copper-binding" evidence="4">
    <location>
        <begin position="214"/>
        <end position="225"/>
    </location>
</feature>
<dbReference type="Pfam" id="PF00264">
    <property type="entry name" value="Tyrosinase"/>
    <property type="match status" value="1"/>
</dbReference>
<reference evidence="6" key="1">
    <citation type="submission" date="2016-10" db="EMBL/GenBank/DDBJ databases">
        <authorList>
            <person name="Varghese N."/>
            <person name="Submissions S."/>
        </authorList>
    </citation>
    <scope>NUCLEOTIDE SEQUENCE [LARGE SCALE GENOMIC DNA]</scope>
    <source>
        <strain evidence="6">DSM 45422</strain>
    </source>
</reference>
<evidence type="ECO:0000256" key="1">
    <source>
        <dbReference type="ARBA" id="ARBA00022723"/>
    </source>
</evidence>
<evidence type="ECO:0000259" key="3">
    <source>
        <dbReference type="PROSITE" id="PS00497"/>
    </source>
</evidence>
<keyword evidence="6" id="KW-1185">Reference proteome</keyword>
<keyword evidence="1" id="KW-0479">Metal-binding</keyword>
<name>A0A1H3CW61_9ACTN</name>
<dbReference type="InterPro" id="IPR002227">
    <property type="entry name" value="Tyrosinase_Cu-bd"/>
</dbReference>
<dbReference type="PANTHER" id="PTHR11474">
    <property type="entry name" value="TYROSINASE FAMILY MEMBER"/>
    <property type="match status" value="1"/>
</dbReference>
<dbReference type="PROSITE" id="PS00498">
    <property type="entry name" value="TYROSINASE_2"/>
    <property type="match status" value="1"/>
</dbReference>
<dbReference type="InterPro" id="IPR050316">
    <property type="entry name" value="Tyrosinase/Hemocyanin"/>
</dbReference>
<dbReference type="GO" id="GO:0016491">
    <property type="term" value="F:oxidoreductase activity"/>
    <property type="evidence" value="ECO:0007669"/>
    <property type="project" value="InterPro"/>
</dbReference>
<dbReference type="SUPFAM" id="SSF48056">
    <property type="entry name" value="Di-copper centre-containing domain"/>
    <property type="match status" value="1"/>
</dbReference>